<feature type="compositionally biased region" description="Gly residues" evidence="2">
    <location>
        <begin position="839"/>
        <end position="850"/>
    </location>
</feature>
<feature type="compositionally biased region" description="Polar residues" evidence="2">
    <location>
        <begin position="984"/>
        <end position="999"/>
    </location>
</feature>
<feature type="region of interest" description="Disordered" evidence="2">
    <location>
        <begin position="2113"/>
        <end position="2140"/>
    </location>
</feature>
<feature type="compositionally biased region" description="Basic and acidic residues" evidence="2">
    <location>
        <begin position="335"/>
        <end position="344"/>
    </location>
</feature>
<feature type="region of interest" description="Disordered" evidence="2">
    <location>
        <begin position="1985"/>
        <end position="2036"/>
    </location>
</feature>
<evidence type="ECO:0000313" key="3">
    <source>
        <dbReference type="EMBL" id="KAK8381756.1"/>
    </source>
</evidence>
<feature type="region of interest" description="Disordered" evidence="2">
    <location>
        <begin position="2180"/>
        <end position="2227"/>
    </location>
</feature>
<comment type="caution">
    <text evidence="3">The sequence shown here is derived from an EMBL/GenBank/DDBJ whole genome shotgun (WGS) entry which is preliminary data.</text>
</comment>
<dbReference type="EMBL" id="JARAKH010000039">
    <property type="protein sequence ID" value="KAK8381756.1"/>
    <property type="molecule type" value="Genomic_DNA"/>
</dbReference>
<feature type="compositionally biased region" description="Low complexity" evidence="2">
    <location>
        <begin position="319"/>
        <end position="332"/>
    </location>
</feature>
<feature type="region of interest" description="Disordered" evidence="2">
    <location>
        <begin position="1588"/>
        <end position="1738"/>
    </location>
</feature>
<keyword evidence="1" id="KW-0175">Coiled coil</keyword>
<feature type="compositionally biased region" description="Acidic residues" evidence="2">
    <location>
        <begin position="1191"/>
        <end position="1203"/>
    </location>
</feature>
<organism evidence="3 4">
    <name type="scientific">Scylla paramamosain</name>
    <name type="common">Mud crab</name>
    <dbReference type="NCBI Taxonomy" id="85552"/>
    <lineage>
        <taxon>Eukaryota</taxon>
        <taxon>Metazoa</taxon>
        <taxon>Ecdysozoa</taxon>
        <taxon>Arthropoda</taxon>
        <taxon>Crustacea</taxon>
        <taxon>Multicrustacea</taxon>
        <taxon>Malacostraca</taxon>
        <taxon>Eumalacostraca</taxon>
        <taxon>Eucarida</taxon>
        <taxon>Decapoda</taxon>
        <taxon>Pleocyemata</taxon>
        <taxon>Brachyura</taxon>
        <taxon>Eubrachyura</taxon>
        <taxon>Portunoidea</taxon>
        <taxon>Portunidae</taxon>
        <taxon>Portuninae</taxon>
        <taxon>Scylla</taxon>
    </lineage>
</organism>
<feature type="compositionally biased region" description="Polar residues" evidence="2">
    <location>
        <begin position="2218"/>
        <end position="2227"/>
    </location>
</feature>
<feature type="region of interest" description="Disordered" evidence="2">
    <location>
        <begin position="129"/>
        <end position="188"/>
    </location>
</feature>
<feature type="compositionally biased region" description="Polar residues" evidence="2">
    <location>
        <begin position="800"/>
        <end position="813"/>
    </location>
</feature>
<feature type="compositionally biased region" description="Basic and acidic residues" evidence="2">
    <location>
        <begin position="523"/>
        <end position="539"/>
    </location>
</feature>
<feature type="region of interest" description="Disordered" evidence="2">
    <location>
        <begin position="737"/>
        <end position="851"/>
    </location>
</feature>
<evidence type="ECO:0000313" key="4">
    <source>
        <dbReference type="Proteomes" id="UP001487740"/>
    </source>
</evidence>
<keyword evidence="4" id="KW-1185">Reference proteome</keyword>
<evidence type="ECO:0008006" key="5">
    <source>
        <dbReference type="Google" id="ProtNLM"/>
    </source>
</evidence>
<evidence type="ECO:0000256" key="2">
    <source>
        <dbReference type="SAM" id="MobiDB-lite"/>
    </source>
</evidence>
<reference evidence="3 4" key="1">
    <citation type="submission" date="2023-03" db="EMBL/GenBank/DDBJ databases">
        <title>High-quality genome of Scylla paramamosain provides insights in environmental adaptation.</title>
        <authorList>
            <person name="Zhang L."/>
        </authorList>
    </citation>
    <scope>NUCLEOTIDE SEQUENCE [LARGE SCALE GENOMIC DNA]</scope>
    <source>
        <strain evidence="3">LZ_2023a</strain>
        <tissue evidence="3">Muscle</tissue>
    </source>
</reference>
<evidence type="ECO:0000256" key="1">
    <source>
        <dbReference type="SAM" id="Coils"/>
    </source>
</evidence>
<feature type="compositionally biased region" description="Polar residues" evidence="2">
    <location>
        <begin position="73"/>
        <end position="82"/>
    </location>
</feature>
<feature type="region of interest" description="Disordered" evidence="2">
    <location>
        <begin position="1771"/>
        <end position="1792"/>
    </location>
</feature>
<feature type="compositionally biased region" description="Polar residues" evidence="2">
    <location>
        <begin position="1625"/>
        <end position="1642"/>
    </location>
</feature>
<feature type="compositionally biased region" description="Polar residues" evidence="2">
    <location>
        <begin position="2119"/>
        <end position="2128"/>
    </location>
</feature>
<feature type="region of interest" description="Disordered" evidence="2">
    <location>
        <begin position="884"/>
        <end position="916"/>
    </location>
</feature>
<feature type="region of interest" description="Disordered" evidence="2">
    <location>
        <begin position="1016"/>
        <end position="1035"/>
    </location>
</feature>
<feature type="compositionally biased region" description="Polar residues" evidence="2">
    <location>
        <begin position="1514"/>
        <end position="1525"/>
    </location>
</feature>
<feature type="region of interest" description="Disordered" evidence="2">
    <location>
        <begin position="1435"/>
        <end position="1531"/>
    </location>
</feature>
<feature type="region of interest" description="Disordered" evidence="2">
    <location>
        <begin position="1913"/>
        <end position="1949"/>
    </location>
</feature>
<feature type="compositionally biased region" description="Low complexity" evidence="2">
    <location>
        <begin position="1643"/>
        <end position="1657"/>
    </location>
</feature>
<feature type="compositionally biased region" description="Low complexity" evidence="2">
    <location>
        <begin position="884"/>
        <end position="901"/>
    </location>
</feature>
<sequence length="2227" mass="238997">MPVAGGRVQKRVNERAGNHNLDPGNLHSSGAAHHDALQEVAGWHMEDWEELEALLESEHLILGQEHQQHQQQRSSSDINLLQSPERVPRLPPEAPTSRSSSRRSLPRTRGGFSVPLHQLSSILLNMTFSDTEDDHQGGSRNTSNEQDRSLSRSRTESGVSNASTVSLASPSSSAGLAATSNGPAASGSAVGEDIVAAAQTASSMVDMTGVDKKKIVEKLQQIQGYIQQTTAAMAALEQQGDTSKVGQYNTLAKVLRDLRGSEAKLKAQAAQNKESLQSDIYARYVHLNKSLQQQEEEYLDILARSLVLNKAAAQVANGTQQSTAPSSSPAAQVNGREEPVTEEGSRVVGMISTDNVRTMSSENVRSLQDRLAASQEESVAIMSQMRASIARREDLLTRYKATQERLANLKRQRQGIHEEKQRLLQQGAGVVSASGDTPEGEEDPIPGAENWSLEEVTRALVDFQALLEKVERLTTVYSNRAQDMAADEEGQADINNKLSLLASRRRQLTDVVARLKRFQLLRQQEERDGAGEEGGHRTGSDAPAGAPDLNHTPASNTLPGIVDEAAPPSTLAASVPSVNGEGSASSISQAASVRAAAESVTQASEELQSRKAQLSSLQKQLSDMKKMLDMANMVNMARQEVREQVEGACSLPPATGELEGAVAGEVLEVSGKKIVLTEAERQNPEIAAKYNQLSKAKERLAKMEEVIAMISQARQSGQNLRDVLPQDYLAILEEAEEDFPDPSRPAPISPPAPQRSVEIEEDIGRLSRRPTRPPRMGSAGHSEAGPGLGRDSQESREISAMQQRLNKTSTRVSAVNERSRHGHEKGAIKKQPQVLWQGNSGGSGSRGGGAAEDPRLAQVLALQEELRQKKNALEALMRRMGKSSSLNMDNISDNISDNVSDTSDHLGETRGTSGAATWGEAGALHHFSDNHYQQSSDDDLIDEDEADLPPRSQVRPPQLPPGAMSPKDRNRHSASQHRRRQDSGRLSVNNLSATLPTPTRTKHNRLRSSSAPKALWESVGTPEGPNYKSPSNTTMQTQHSLNTALNQLNQVQGTINTLQETLRQEQSHVLGSSRASPYHPQLVPPLLPDLTPTSLPPVAPPSQALTPMSAYAGLGSLALASQGGGETINQQLLAGMQQCFSQLHLHSLEIQALSKHLQLLERREQTGSAAMADVGEGLCQGGREGARRSEEEEEDEDNEEEEEVRGSTRSHYPHHHNLLANPSGLRPGKDVGPARTPQDSFSVFLRQQSEGGGMPSSGVTNPIYGHLGDLRDQAGGTWGSLAATPGMEQPTDTLGSLLEAGAGGGTLEGSSSHPLLHLGRLGEQGSQSQAPEAHHWASLASTHPLHHQTTDLLNNQVPPGTRANNYWDNFRSYSRQNLLSTTTKSNTSDIHPPSTSSVSVPTHSAASALHPGREGIRGEDKRFNVSVGHNNTNCGAGARARMPNPHINNPQGPTNPRVRNPVAPSSKHLLGQNKHKANNRNKQTGDLWSASKCSERNLPSQERGSGGRNRGYLNYNSARANTSDSDGGGEGTNTAGVTLEVLREAEALIRRHANQPEFLLQLFRHASEITVHTDQHVAVALLHDLATQPHRPSSHGVNANIRGSSRRHAEGTTGLPLSAPLRDSWQPQPHHSHPQNTLPQENVSVVGLSGSEVSDSGLTSEDEDNRNLSLSPGGAVAAPPAPPGDVNTGARPQYPQPPPLHSGPHYNHNYHDFQPHGHHNLSNPPTTQGGESTRSVANSESSLYDHLVFNDSHLASRQEVVEDWVRRGVEEEAGPSKLPNQPDTAGSSPEDAHNLIHPLNNDTEYLTFETLVASAVRESTEVLQAQACEDVASPLLLNSLHHSLVAHIQTRAQSLRLPQSFLFSTDTELKSALQNFAGKPLAQVSSDVPSIISQVLLTQYCSVLVQRLRDNRPLLPQTPTKLPTTPLAKGGEMSLEGTSATPTAALPECHPTQEVTTATQTEAAVFSLHPQRPSLHSGHNFSLTAGAAAIHPPPPPPPVPESTPVESAWQAPPPPPAPLPSPNHNPGVGEPLSESAACGGAALSGAQSGVWGAEGVAPKATLGASCGEPEQEEAMMDDLGEPTLVHTLAEADQSQDAVEGDWGEDSQAEGIVQAEGSRPSCSSHSLPISQHPGWLPSRDASSQLEMEVEVEGLVESDAAEAAALGVGHLLFLDQQSQELDEVPIKLQSPEGSSPADTPDQPLPQHHNNHHHHHHQQQRSQSPDGSEG</sequence>
<gene>
    <name evidence="3" type="ORF">O3P69_015065</name>
</gene>
<feature type="region of interest" description="Disordered" evidence="2">
    <location>
        <begin position="1169"/>
        <end position="1237"/>
    </location>
</feature>
<feature type="region of interest" description="Disordered" evidence="2">
    <location>
        <begin position="523"/>
        <end position="564"/>
    </location>
</feature>
<feature type="compositionally biased region" description="Pro residues" evidence="2">
    <location>
        <begin position="742"/>
        <end position="753"/>
    </location>
</feature>
<name>A0AAW0T471_SCYPA</name>
<feature type="coiled-coil region" evidence="1">
    <location>
        <begin position="600"/>
        <end position="627"/>
    </location>
</feature>
<feature type="coiled-coil region" evidence="1">
    <location>
        <begin position="676"/>
        <end position="713"/>
    </location>
</feature>
<feature type="compositionally biased region" description="Basic residues" evidence="2">
    <location>
        <begin position="969"/>
        <end position="980"/>
    </location>
</feature>
<feature type="compositionally biased region" description="Acidic residues" evidence="2">
    <location>
        <begin position="936"/>
        <end position="947"/>
    </location>
</feature>
<feature type="compositionally biased region" description="Pro residues" evidence="2">
    <location>
        <begin position="1991"/>
        <end position="2001"/>
    </location>
</feature>
<feature type="compositionally biased region" description="Polar residues" evidence="2">
    <location>
        <begin position="1720"/>
        <end position="1738"/>
    </location>
</feature>
<feature type="compositionally biased region" description="Basic and acidic residues" evidence="2">
    <location>
        <begin position="145"/>
        <end position="155"/>
    </location>
</feature>
<feature type="compositionally biased region" description="Low complexity" evidence="2">
    <location>
        <begin position="1913"/>
        <end position="1927"/>
    </location>
</feature>
<protein>
    <recommendedName>
        <fullName evidence="5">Pericentriolar material 1 protein</fullName>
    </recommendedName>
</protein>
<feature type="compositionally biased region" description="Low complexity" evidence="2">
    <location>
        <begin position="160"/>
        <end position="180"/>
    </location>
</feature>
<feature type="compositionally biased region" description="Pro residues" evidence="2">
    <location>
        <begin position="2011"/>
        <end position="2023"/>
    </location>
</feature>
<feature type="compositionally biased region" description="Polar residues" evidence="2">
    <location>
        <begin position="1778"/>
        <end position="1787"/>
    </location>
</feature>
<feature type="region of interest" description="Disordered" evidence="2">
    <location>
        <begin position="423"/>
        <end position="443"/>
    </location>
</feature>
<dbReference type="Proteomes" id="UP001487740">
    <property type="component" value="Unassembled WGS sequence"/>
</dbReference>
<feature type="compositionally biased region" description="Low complexity" evidence="2">
    <location>
        <begin position="1382"/>
        <end position="1408"/>
    </location>
</feature>
<feature type="region of interest" description="Disordered" evidence="2">
    <location>
        <begin position="64"/>
        <end position="113"/>
    </location>
</feature>
<feature type="coiled-coil region" evidence="1">
    <location>
        <begin position="1041"/>
        <end position="1068"/>
    </location>
</feature>
<accession>A0AAW0T471</accession>
<feature type="coiled-coil region" evidence="1">
    <location>
        <begin position="856"/>
        <end position="883"/>
    </location>
</feature>
<feature type="region of interest" description="Disordered" evidence="2">
    <location>
        <begin position="1382"/>
        <end position="1416"/>
    </location>
</feature>
<proteinExistence type="predicted"/>
<feature type="compositionally biased region" description="Basic residues" evidence="2">
    <location>
        <begin position="2206"/>
        <end position="2216"/>
    </location>
</feature>
<feature type="region of interest" description="Disordered" evidence="2">
    <location>
        <begin position="316"/>
        <end position="344"/>
    </location>
</feature>
<feature type="region of interest" description="Disordered" evidence="2">
    <location>
        <begin position="930"/>
        <end position="1011"/>
    </location>
</feature>